<name>A0A382GUM2_9ZZZZ</name>
<evidence type="ECO:0000256" key="3">
    <source>
        <dbReference type="ARBA" id="ARBA00022475"/>
    </source>
</evidence>
<feature type="region of interest" description="Disordered" evidence="9">
    <location>
        <begin position="395"/>
        <end position="421"/>
    </location>
</feature>
<dbReference type="PANTHER" id="PTHR43790:SF4">
    <property type="entry name" value="GUANOSINE IMPORT ATP-BINDING PROTEIN NUPO"/>
    <property type="match status" value="1"/>
</dbReference>
<evidence type="ECO:0000256" key="6">
    <source>
        <dbReference type="ARBA" id="ARBA00022840"/>
    </source>
</evidence>
<dbReference type="Gene3D" id="3.40.50.300">
    <property type="entry name" value="P-loop containing nucleotide triphosphate hydrolases"/>
    <property type="match status" value="2"/>
</dbReference>
<sequence>MPSDTLALEATDISKTFGSVKANDQINLEIKKGKIHALLGENGAGKSTLVNILFGLYKADSGIVKVDGETVDLGRPKDAIDRGIGMVHQHFQLVPVLTVAENIVLGNEPSNKASVIDIENAKVKVKELAEKYQLDVDTEATVEDLPVGTQQRVEILRSLYREADILILDEPTAVLTPQETDHLLQVLKKLASQGVAIIFITHKLREVLEVADEVTVMRNGQVVGSTTPGETDESGLAEMMVGRSVVLRVSKETASPDATVLKVKNLCVKDDRGLLAVNGLSLEVRSGEIFGIAGVEGNGQRELVETITGLRTVDTGEILIGSTSITESSPRQISELGVAHIPEDREKHGLIGAHSVADNLILNRYHKSPFSNRGIRQQKAIADYAKEMVEKFDIRTPSIETPSSSLSGGNKQKAIAAREFS</sequence>
<dbReference type="GO" id="GO:0005524">
    <property type="term" value="F:ATP binding"/>
    <property type="evidence" value="ECO:0007669"/>
    <property type="project" value="UniProtKB-KW"/>
</dbReference>
<evidence type="ECO:0000256" key="9">
    <source>
        <dbReference type="SAM" id="MobiDB-lite"/>
    </source>
</evidence>
<dbReference type="Pfam" id="PF00005">
    <property type="entry name" value="ABC_tran"/>
    <property type="match status" value="2"/>
</dbReference>
<feature type="domain" description="ABC transporter" evidence="10">
    <location>
        <begin position="8"/>
        <end position="244"/>
    </location>
</feature>
<dbReference type="CDD" id="cd03216">
    <property type="entry name" value="ABC_Carb_Monos_I"/>
    <property type="match status" value="1"/>
</dbReference>
<organism evidence="11">
    <name type="scientific">marine metagenome</name>
    <dbReference type="NCBI Taxonomy" id="408172"/>
    <lineage>
        <taxon>unclassified sequences</taxon>
        <taxon>metagenomes</taxon>
        <taxon>ecological metagenomes</taxon>
    </lineage>
</organism>
<proteinExistence type="predicted"/>
<feature type="compositionally biased region" description="Polar residues" evidence="9">
    <location>
        <begin position="398"/>
        <end position="410"/>
    </location>
</feature>
<accession>A0A382GUM2</accession>
<evidence type="ECO:0000256" key="5">
    <source>
        <dbReference type="ARBA" id="ARBA00022741"/>
    </source>
</evidence>
<dbReference type="InterPro" id="IPR003439">
    <property type="entry name" value="ABC_transporter-like_ATP-bd"/>
</dbReference>
<gene>
    <name evidence="11" type="ORF">METZ01_LOCUS231513</name>
</gene>
<comment type="subcellular location">
    <subcellularLocation>
        <location evidence="1">Cell membrane</location>
        <topology evidence="1">Peripheral membrane protein</topology>
    </subcellularLocation>
</comment>
<dbReference type="InterPro" id="IPR050107">
    <property type="entry name" value="ABC_carbohydrate_import_ATPase"/>
</dbReference>
<dbReference type="InterPro" id="IPR003593">
    <property type="entry name" value="AAA+_ATPase"/>
</dbReference>
<keyword evidence="6" id="KW-0067">ATP-binding</keyword>
<keyword evidence="8" id="KW-0472">Membrane</keyword>
<keyword evidence="3" id="KW-1003">Cell membrane</keyword>
<feature type="non-terminal residue" evidence="11">
    <location>
        <position position="421"/>
    </location>
</feature>
<keyword evidence="5" id="KW-0547">Nucleotide-binding</keyword>
<evidence type="ECO:0000259" key="10">
    <source>
        <dbReference type="PROSITE" id="PS50893"/>
    </source>
</evidence>
<keyword evidence="2" id="KW-0813">Transport</keyword>
<keyword evidence="7" id="KW-1278">Translocase</keyword>
<dbReference type="GO" id="GO:0016887">
    <property type="term" value="F:ATP hydrolysis activity"/>
    <property type="evidence" value="ECO:0007669"/>
    <property type="project" value="InterPro"/>
</dbReference>
<dbReference type="EMBL" id="UINC01057472">
    <property type="protein sequence ID" value="SVB78659.1"/>
    <property type="molecule type" value="Genomic_DNA"/>
</dbReference>
<dbReference type="SMART" id="SM00382">
    <property type="entry name" value="AAA"/>
    <property type="match status" value="1"/>
</dbReference>
<evidence type="ECO:0000256" key="8">
    <source>
        <dbReference type="ARBA" id="ARBA00023136"/>
    </source>
</evidence>
<evidence type="ECO:0000313" key="11">
    <source>
        <dbReference type="EMBL" id="SVB78659.1"/>
    </source>
</evidence>
<dbReference type="PANTHER" id="PTHR43790">
    <property type="entry name" value="CARBOHYDRATE TRANSPORT ATP-BINDING PROTEIN MG119-RELATED"/>
    <property type="match status" value="1"/>
</dbReference>
<evidence type="ECO:0000256" key="7">
    <source>
        <dbReference type="ARBA" id="ARBA00022967"/>
    </source>
</evidence>
<dbReference type="SUPFAM" id="SSF52540">
    <property type="entry name" value="P-loop containing nucleoside triphosphate hydrolases"/>
    <property type="match status" value="2"/>
</dbReference>
<keyword evidence="4" id="KW-0677">Repeat</keyword>
<dbReference type="InterPro" id="IPR027417">
    <property type="entry name" value="P-loop_NTPase"/>
</dbReference>
<dbReference type="AlphaFoldDB" id="A0A382GUM2"/>
<dbReference type="FunFam" id="3.40.50.300:FF:000127">
    <property type="entry name" value="Ribose import ATP-binding protein RbsA"/>
    <property type="match status" value="1"/>
</dbReference>
<evidence type="ECO:0000256" key="2">
    <source>
        <dbReference type="ARBA" id="ARBA00022448"/>
    </source>
</evidence>
<dbReference type="PROSITE" id="PS50893">
    <property type="entry name" value="ABC_TRANSPORTER_2"/>
    <property type="match status" value="1"/>
</dbReference>
<dbReference type="GO" id="GO:0005886">
    <property type="term" value="C:plasma membrane"/>
    <property type="evidence" value="ECO:0007669"/>
    <property type="project" value="UniProtKB-SubCell"/>
</dbReference>
<evidence type="ECO:0000256" key="4">
    <source>
        <dbReference type="ARBA" id="ARBA00022737"/>
    </source>
</evidence>
<protein>
    <recommendedName>
        <fullName evidence="10">ABC transporter domain-containing protein</fullName>
    </recommendedName>
</protein>
<reference evidence="11" key="1">
    <citation type="submission" date="2018-05" db="EMBL/GenBank/DDBJ databases">
        <authorList>
            <person name="Lanie J.A."/>
            <person name="Ng W.-L."/>
            <person name="Kazmierczak K.M."/>
            <person name="Andrzejewski T.M."/>
            <person name="Davidsen T.M."/>
            <person name="Wayne K.J."/>
            <person name="Tettelin H."/>
            <person name="Glass J.I."/>
            <person name="Rusch D."/>
            <person name="Podicherti R."/>
            <person name="Tsui H.-C.T."/>
            <person name="Winkler M.E."/>
        </authorList>
    </citation>
    <scope>NUCLEOTIDE SEQUENCE</scope>
</reference>
<evidence type="ECO:0000256" key="1">
    <source>
        <dbReference type="ARBA" id="ARBA00004202"/>
    </source>
</evidence>